<feature type="domain" description="BED-type" evidence="12">
    <location>
        <begin position="32"/>
        <end position="89"/>
    </location>
</feature>
<keyword evidence="3" id="KW-0479">Metal-binding</keyword>
<reference evidence="13" key="2">
    <citation type="submission" date="2021-03" db="UniProtKB">
        <authorList>
            <consortium name="EnsemblPlants"/>
        </authorList>
    </citation>
    <scope>IDENTIFICATION</scope>
</reference>
<proteinExistence type="predicted"/>
<feature type="region of interest" description="Disordered" evidence="11">
    <location>
        <begin position="1"/>
        <end position="29"/>
    </location>
</feature>
<evidence type="ECO:0000256" key="9">
    <source>
        <dbReference type="ARBA" id="ARBA00023242"/>
    </source>
</evidence>
<evidence type="ECO:0000256" key="11">
    <source>
        <dbReference type="SAM" id="MobiDB-lite"/>
    </source>
</evidence>
<dbReference type="InterPro" id="IPR012337">
    <property type="entry name" value="RNaseH-like_sf"/>
</dbReference>
<dbReference type="GO" id="GO:0003677">
    <property type="term" value="F:DNA binding"/>
    <property type="evidence" value="ECO:0007669"/>
    <property type="project" value="UniProtKB-KW"/>
</dbReference>
<accession>A0A803LUP1</accession>
<evidence type="ECO:0000256" key="6">
    <source>
        <dbReference type="ARBA" id="ARBA00023015"/>
    </source>
</evidence>
<dbReference type="PROSITE" id="PS50808">
    <property type="entry name" value="ZF_BED"/>
    <property type="match status" value="1"/>
</dbReference>
<evidence type="ECO:0000313" key="13">
    <source>
        <dbReference type="EnsemblPlants" id="AUR62018935-RA:cds"/>
    </source>
</evidence>
<feature type="compositionally biased region" description="Polar residues" evidence="11">
    <location>
        <begin position="18"/>
        <end position="27"/>
    </location>
</feature>
<evidence type="ECO:0000313" key="14">
    <source>
        <dbReference type="Proteomes" id="UP000596660"/>
    </source>
</evidence>
<dbReference type="PANTHER" id="PTHR46481">
    <property type="entry name" value="ZINC FINGER BED DOMAIN-CONTAINING PROTEIN 4"/>
    <property type="match status" value="1"/>
</dbReference>
<keyword evidence="8" id="KW-0804">Transcription</keyword>
<comment type="subunit">
    <text evidence="2">Homodimer.</text>
</comment>
<dbReference type="Gramene" id="AUR62018935-RA">
    <property type="protein sequence ID" value="AUR62018935-RA:cds"/>
    <property type="gene ID" value="AUR62018935"/>
</dbReference>
<evidence type="ECO:0000256" key="7">
    <source>
        <dbReference type="ARBA" id="ARBA00023125"/>
    </source>
</evidence>
<evidence type="ECO:0000256" key="8">
    <source>
        <dbReference type="ARBA" id="ARBA00023163"/>
    </source>
</evidence>
<sequence length="539" mass="61698">MSNTDNSSVPMDDESEVGNENATTKSTKVGDKRKSEYWNHFWDFRDPVTKKIVQVKCKYCEKMLTGNTNNGTSSLKKHLGACSKYPPNVDKKQKLISVYKSPESDATIVSNWKFDETACRLGLARMVIVDEQPFSIVEREDGLSSVKSSIARIRAAVRYVRSSPSRAKLFAHSSMLVKVSCKGSVCLDVATRWNSTFLMLETALKFEKAFNRFAEDDPDFSRELKDGVPTQEDWVNAKVLSLCLKLFYESTKKMSGSLYVTTNLYFHEVLEVLSCLIEWENSTNMDIRIMGRQMREKFDKYYGDLGKTNIMMLVAVVLDPRYKLRFLKYSFKKLYPNDFAKVDVICDNLYDNVQKLFNHYDAIIASSSSKNNRNINVANVDNGSENLSSSNSEQMKKFYDDFDEEESDFIVEKSELDYYLEEARERRVEGEMFDILGWWKEKSDKYKVLSTLAKDILAIPISTVSSESAFSTSGRILDQFRSSLGPNMVEALVCTQDWLRASNVCIDIERFLEDVQKYEEELDGSDTGITQVNEFVGNN</sequence>
<dbReference type="GO" id="GO:0046983">
    <property type="term" value="F:protein dimerization activity"/>
    <property type="evidence" value="ECO:0007669"/>
    <property type="project" value="InterPro"/>
</dbReference>
<evidence type="ECO:0000259" key="12">
    <source>
        <dbReference type="PROSITE" id="PS50808"/>
    </source>
</evidence>
<keyword evidence="7" id="KW-0238">DNA-binding</keyword>
<evidence type="ECO:0000256" key="10">
    <source>
        <dbReference type="PROSITE-ProRule" id="PRU00027"/>
    </source>
</evidence>
<dbReference type="Pfam" id="PF14372">
    <property type="entry name" value="hAT-like_RNase-H"/>
    <property type="match status" value="1"/>
</dbReference>
<keyword evidence="6" id="KW-0805">Transcription regulation</keyword>
<evidence type="ECO:0000256" key="2">
    <source>
        <dbReference type="ARBA" id="ARBA00011738"/>
    </source>
</evidence>
<dbReference type="GO" id="GO:0008270">
    <property type="term" value="F:zinc ion binding"/>
    <property type="evidence" value="ECO:0007669"/>
    <property type="project" value="UniProtKB-KW"/>
</dbReference>
<dbReference type="SUPFAM" id="SSF53098">
    <property type="entry name" value="Ribonuclease H-like"/>
    <property type="match status" value="1"/>
</dbReference>
<dbReference type="AlphaFoldDB" id="A0A803LUP1"/>
<keyword evidence="5" id="KW-0862">Zinc</keyword>
<dbReference type="InterPro" id="IPR003656">
    <property type="entry name" value="Znf_BED"/>
</dbReference>
<protein>
    <recommendedName>
        <fullName evidence="12">BED-type domain-containing protein</fullName>
    </recommendedName>
</protein>
<keyword evidence="4 10" id="KW-0863">Zinc-finger</keyword>
<comment type="subcellular location">
    <subcellularLocation>
        <location evidence="1">Nucleus</location>
    </subcellularLocation>
</comment>
<keyword evidence="9" id="KW-0539">Nucleus</keyword>
<keyword evidence="14" id="KW-1185">Reference proteome</keyword>
<evidence type="ECO:0000256" key="5">
    <source>
        <dbReference type="ARBA" id="ARBA00022833"/>
    </source>
</evidence>
<dbReference type="Pfam" id="PF05699">
    <property type="entry name" value="Dimer_Tnp_hAT"/>
    <property type="match status" value="1"/>
</dbReference>
<evidence type="ECO:0000256" key="3">
    <source>
        <dbReference type="ARBA" id="ARBA00022723"/>
    </source>
</evidence>
<dbReference type="InterPro" id="IPR008906">
    <property type="entry name" value="HATC_C_dom"/>
</dbReference>
<name>A0A803LUP1_CHEQI</name>
<evidence type="ECO:0000256" key="1">
    <source>
        <dbReference type="ARBA" id="ARBA00004123"/>
    </source>
</evidence>
<dbReference type="PANTHER" id="PTHR46481:SF7">
    <property type="entry name" value="ZINC FINGER BED DOMAIN-CONTAINING PROTEIN RICESLEEPER 2-LIKE"/>
    <property type="match status" value="1"/>
</dbReference>
<reference evidence="13" key="1">
    <citation type="journal article" date="2017" name="Nature">
        <title>The genome of Chenopodium quinoa.</title>
        <authorList>
            <person name="Jarvis D.E."/>
            <person name="Ho Y.S."/>
            <person name="Lightfoot D.J."/>
            <person name="Schmoeckel S.M."/>
            <person name="Li B."/>
            <person name="Borm T.J.A."/>
            <person name="Ohyanagi H."/>
            <person name="Mineta K."/>
            <person name="Michell C.T."/>
            <person name="Saber N."/>
            <person name="Kharbatia N.M."/>
            <person name="Rupper R.R."/>
            <person name="Sharp A.R."/>
            <person name="Dally N."/>
            <person name="Boughton B.A."/>
            <person name="Woo Y.H."/>
            <person name="Gao G."/>
            <person name="Schijlen E.G.W.M."/>
            <person name="Guo X."/>
            <person name="Momin A.A."/>
            <person name="Negrao S."/>
            <person name="Al-Babili S."/>
            <person name="Gehring C."/>
            <person name="Roessner U."/>
            <person name="Jung C."/>
            <person name="Murphy K."/>
            <person name="Arold S.T."/>
            <person name="Gojobori T."/>
            <person name="van der Linden C.G."/>
            <person name="van Loo E.N."/>
            <person name="Jellen E.N."/>
            <person name="Maughan P.J."/>
            <person name="Tester M."/>
        </authorList>
    </citation>
    <scope>NUCLEOTIDE SEQUENCE [LARGE SCALE GENOMIC DNA]</scope>
    <source>
        <strain evidence="13">cv. PI 614886</strain>
    </source>
</reference>
<dbReference type="GO" id="GO:0005634">
    <property type="term" value="C:nucleus"/>
    <property type="evidence" value="ECO:0007669"/>
    <property type="project" value="UniProtKB-SubCell"/>
</dbReference>
<dbReference type="InterPro" id="IPR025525">
    <property type="entry name" value="hAT-like_transposase_RNase-H"/>
</dbReference>
<dbReference type="Proteomes" id="UP000596660">
    <property type="component" value="Unplaced"/>
</dbReference>
<dbReference type="SMART" id="SM00614">
    <property type="entry name" value="ZnF_BED"/>
    <property type="match status" value="1"/>
</dbReference>
<organism evidence="13 14">
    <name type="scientific">Chenopodium quinoa</name>
    <name type="common">Quinoa</name>
    <dbReference type="NCBI Taxonomy" id="63459"/>
    <lineage>
        <taxon>Eukaryota</taxon>
        <taxon>Viridiplantae</taxon>
        <taxon>Streptophyta</taxon>
        <taxon>Embryophyta</taxon>
        <taxon>Tracheophyta</taxon>
        <taxon>Spermatophyta</taxon>
        <taxon>Magnoliopsida</taxon>
        <taxon>eudicotyledons</taxon>
        <taxon>Gunneridae</taxon>
        <taxon>Pentapetalae</taxon>
        <taxon>Caryophyllales</taxon>
        <taxon>Chenopodiaceae</taxon>
        <taxon>Chenopodioideae</taxon>
        <taxon>Atripliceae</taxon>
        <taxon>Chenopodium</taxon>
    </lineage>
</organism>
<dbReference type="Pfam" id="PF02892">
    <property type="entry name" value="zf-BED"/>
    <property type="match status" value="1"/>
</dbReference>
<dbReference type="EnsemblPlants" id="AUR62018935-RA">
    <property type="protein sequence ID" value="AUR62018935-RA:cds"/>
    <property type="gene ID" value="AUR62018935"/>
</dbReference>
<evidence type="ECO:0000256" key="4">
    <source>
        <dbReference type="ARBA" id="ARBA00022771"/>
    </source>
</evidence>
<dbReference type="InterPro" id="IPR052035">
    <property type="entry name" value="ZnF_BED_domain_contain"/>
</dbReference>